<sequence>MVEKAPRRYTLSINMECLWNWFIEMFGDESASAIVPVYIVLSVVITVMIFWSFEVSLGTYHNYYSCLLRMEDIQTNRNYWLVLPIAILAILRLPSMFFDGCLTWLSPVCACGGRSFQLKLDSINCFTTGAEMTDMKTFPDYKEHFRDSSLGLPFHLRLTVVIDTLILNTLQNGAIMIFATIPSMLCWLCMDNLVFMEIYFVKAKY</sequence>
<feature type="transmembrane region" description="Helical" evidence="1">
    <location>
        <begin position="35"/>
        <end position="57"/>
    </location>
</feature>
<evidence type="ECO:0000256" key="1">
    <source>
        <dbReference type="SAM" id="Phobius"/>
    </source>
</evidence>
<keyword evidence="3" id="KW-1185">Reference proteome</keyword>
<feature type="transmembrane region" description="Helical" evidence="1">
    <location>
        <begin position="174"/>
        <end position="195"/>
    </location>
</feature>
<organism evidence="2 3">
    <name type="scientific">Gymnopus androsaceus JB14</name>
    <dbReference type="NCBI Taxonomy" id="1447944"/>
    <lineage>
        <taxon>Eukaryota</taxon>
        <taxon>Fungi</taxon>
        <taxon>Dikarya</taxon>
        <taxon>Basidiomycota</taxon>
        <taxon>Agaricomycotina</taxon>
        <taxon>Agaricomycetes</taxon>
        <taxon>Agaricomycetidae</taxon>
        <taxon>Agaricales</taxon>
        <taxon>Marasmiineae</taxon>
        <taxon>Omphalotaceae</taxon>
        <taxon>Gymnopus</taxon>
    </lineage>
</organism>
<keyword evidence="1" id="KW-0812">Transmembrane</keyword>
<gene>
    <name evidence="2" type="ORF">BT96DRAFT_1004261</name>
</gene>
<dbReference type="OrthoDB" id="3206554at2759"/>
<feature type="transmembrane region" description="Helical" evidence="1">
    <location>
        <begin position="78"/>
        <end position="98"/>
    </location>
</feature>
<dbReference type="Proteomes" id="UP000799118">
    <property type="component" value="Unassembled WGS sequence"/>
</dbReference>
<name>A0A6A4GSH5_9AGAR</name>
<keyword evidence="1" id="KW-1133">Transmembrane helix</keyword>
<reference evidence="2" key="1">
    <citation type="journal article" date="2019" name="Environ. Microbiol.">
        <title>Fungal ecological strategies reflected in gene transcription - a case study of two litter decomposers.</title>
        <authorList>
            <person name="Barbi F."/>
            <person name="Kohler A."/>
            <person name="Barry K."/>
            <person name="Baskaran P."/>
            <person name="Daum C."/>
            <person name="Fauchery L."/>
            <person name="Ihrmark K."/>
            <person name="Kuo A."/>
            <person name="LaButti K."/>
            <person name="Lipzen A."/>
            <person name="Morin E."/>
            <person name="Grigoriev I.V."/>
            <person name="Henrissat B."/>
            <person name="Lindahl B."/>
            <person name="Martin F."/>
        </authorList>
    </citation>
    <scope>NUCLEOTIDE SEQUENCE</scope>
    <source>
        <strain evidence="2">JB14</strain>
    </source>
</reference>
<keyword evidence="1" id="KW-0472">Membrane</keyword>
<evidence type="ECO:0000313" key="2">
    <source>
        <dbReference type="EMBL" id="KAE9388343.1"/>
    </source>
</evidence>
<dbReference type="AlphaFoldDB" id="A0A6A4GSH5"/>
<accession>A0A6A4GSH5</accession>
<evidence type="ECO:0000313" key="3">
    <source>
        <dbReference type="Proteomes" id="UP000799118"/>
    </source>
</evidence>
<dbReference type="EMBL" id="ML769748">
    <property type="protein sequence ID" value="KAE9388343.1"/>
    <property type="molecule type" value="Genomic_DNA"/>
</dbReference>
<proteinExistence type="predicted"/>
<protein>
    <submittedName>
        <fullName evidence="2">Uncharacterized protein</fullName>
    </submittedName>
</protein>